<dbReference type="NCBIfam" id="TIGR01683">
    <property type="entry name" value="thiS"/>
    <property type="match status" value="1"/>
</dbReference>
<dbReference type="AlphaFoldDB" id="Q7MQQ8"/>
<dbReference type="PANTHER" id="PTHR34472:SF1">
    <property type="entry name" value="SULFUR CARRIER PROTEIN THIS"/>
    <property type="match status" value="1"/>
</dbReference>
<dbReference type="EMBL" id="BX571662">
    <property type="protein sequence ID" value="CAE11086.1"/>
    <property type="molecule type" value="Genomic_DNA"/>
</dbReference>
<evidence type="ECO:0000313" key="1">
    <source>
        <dbReference type="EMBL" id="CAE11086.1"/>
    </source>
</evidence>
<organism evidence="2">
    <name type="scientific">Wolinella succinogenes (strain ATCC 29543 / DSM 1740 / CCUG 13145 / JCM 31913 / LMG 7466 / NCTC 11488 / FDC 602W)</name>
    <name type="common">Vibrio succinogenes</name>
    <dbReference type="NCBI Taxonomy" id="273121"/>
    <lineage>
        <taxon>Bacteria</taxon>
        <taxon>Pseudomonadati</taxon>
        <taxon>Campylobacterota</taxon>
        <taxon>Epsilonproteobacteria</taxon>
        <taxon>Campylobacterales</taxon>
        <taxon>Helicobacteraceae</taxon>
        <taxon>Wolinella</taxon>
    </lineage>
</organism>
<dbReference type="SUPFAM" id="SSF54285">
    <property type="entry name" value="MoaD/ThiS"/>
    <property type="match status" value="1"/>
</dbReference>
<dbReference type="HOGENOM" id="CLU_174611_2_1_7"/>
<dbReference type="InterPro" id="IPR003749">
    <property type="entry name" value="ThiS/MoaD-like"/>
</dbReference>
<gene>
    <name evidence="1" type="ordered locus">WS2087</name>
</gene>
<dbReference type="InterPro" id="IPR016155">
    <property type="entry name" value="Mopterin_synth/thiamin_S_b"/>
</dbReference>
<accession>Q7MQQ8</accession>
<dbReference type="Proteomes" id="UP000000422">
    <property type="component" value="Chromosome"/>
</dbReference>
<proteinExistence type="predicted"/>
<keyword evidence="2" id="KW-1185">Reference proteome</keyword>
<reference evidence="1 2" key="1">
    <citation type="journal article" date="2003" name="Proc. Natl. Acad. Sci. U.S.A.">
        <title>Complete genome sequence and analysis of Wolinella succinogenes.</title>
        <authorList>
            <person name="Baar C."/>
            <person name="Eppinger M."/>
            <person name="Raddatz G."/>
            <person name="Simon JM."/>
            <person name="Lanz C."/>
            <person name="Klimmek O."/>
            <person name="Nandakumar R."/>
            <person name="Gross R."/>
            <person name="Rosinus A."/>
            <person name="Keller H."/>
            <person name="Jagtap P."/>
            <person name="Linke B."/>
            <person name="Meyer F."/>
            <person name="Lederer H."/>
            <person name="Schuster S.C."/>
        </authorList>
    </citation>
    <scope>NUCLEOTIDE SEQUENCE [LARGE SCALE GENOMIC DNA]</scope>
    <source>
        <strain evidence="2">ATCC 29543 / DSM 1740 / CCUG 13145 / JCM 31913 / LMG 7466 / NCTC 11488 / FDC 602W</strain>
    </source>
</reference>
<dbReference type="KEGG" id="wsu:WS2087"/>
<protein>
    <recommendedName>
        <fullName evidence="3">Thiamine biosynthesis protein ThiS</fullName>
    </recommendedName>
</protein>
<dbReference type="STRING" id="273121.WS2087"/>
<dbReference type="Gene3D" id="3.10.20.30">
    <property type="match status" value="1"/>
</dbReference>
<dbReference type="PANTHER" id="PTHR34472">
    <property type="entry name" value="SULFUR CARRIER PROTEIN THIS"/>
    <property type="match status" value="1"/>
</dbReference>
<dbReference type="Pfam" id="PF02597">
    <property type="entry name" value="ThiS"/>
    <property type="match status" value="1"/>
</dbReference>
<sequence>MLVCDGVNGMKKVWINGEEREFLDALTLLEMIESLGIMEKVMAAAVNTQIIKQAEWGAFIPKAGDRIELLQFVGGGER</sequence>
<evidence type="ECO:0000313" key="2">
    <source>
        <dbReference type="Proteomes" id="UP000000422"/>
    </source>
</evidence>
<dbReference type="InterPro" id="IPR012675">
    <property type="entry name" value="Beta-grasp_dom_sf"/>
</dbReference>
<evidence type="ECO:0008006" key="3">
    <source>
        <dbReference type="Google" id="ProtNLM"/>
    </source>
</evidence>
<name>Q7MQQ8_WOLSU</name>
<dbReference type="eggNOG" id="COG2104">
    <property type="taxonomic scope" value="Bacteria"/>
</dbReference>
<dbReference type="CDD" id="cd00565">
    <property type="entry name" value="Ubl_ThiS"/>
    <property type="match status" value="1"/>
</dbReference>
<dbReference type="InterPro" id="IPR010035">
    <property type="entry name" value="Thi_S"/>
</dbReference>